<dbReference type="AlphaFoldDB" id="A0AAP0F392"/>
<feature type="region of interest" description="Disordered" evidence="1">
    <location>
        <begin position="86"/>
        <end position="134"/>
    </location>
</feature>
<protein>
    <submittedName>
        <fullName evidence="2">Uncharacterized protein</fullName>
    </submittedName>
</protein>
<accession>A0AAP0F392</accession>
<keyword evidence="3" id="KW-1185">Reference proteome</keyword>
<evidence type="ECO:0000313" key="3">
    <source>
        <dbReference type="Proteomes" id="UP001417504"/>
    </source>
</evidence>
<sequence>MYVARGISIPSKLSPTGQGMGRFLLHHAERDVGDPASFVSFGALVEVPVSHCRGGLIVEFPKECKCVPIEVVEGLGHSSPSFLGVGPKRPLVPTGPVDQLTALDGESSPPRHCPPPSPSGADRAGGFPATGQKVGALRPTTVEVAVGEEWWWNHPSFLAARRWWGSPVGPHLLSPETATGMPPPPLLVVPPRLRHPPWVIFLIQTPFFLTK</sequence>
<evidence type="ECO:0000313" key="2">
    <source>
        <dbReference type="EMBL" id="KAK9103115.1"/>
    </source>
</evidence>
<proteinExistence type="predicted"/>
<comment type="caution">
    <text evidence="2">The sequence shown here is derived from an EMBL/GenBank/DDBJ whole genome shotgun (WGS) entry which is preliminary data.</text>
</comment>
<evidence type="ECO:0000256" key="1">
    <source>
        <dbReference type="SAM" id="MobiDB-lite"/>
    </source>
</evidence>
<dbReference type="Proteomes" id="UP001417504">
    <property type="component" value="Unassembled WGS sequence"/>
</dbReference>
<gene>
    <name evidence="2" type="ORF">Sjap_020369</name>
</gene>
<name>A0AAP0F392_9MAGN</name>
<organism evidence="2 3">
    <name type="scientific">Stephania japonica</name>
    <dbReference type="NCBI Taxonomy" id="461633"/>
    <lineage>
        <taxon>Eukaryota</taxon>
        <taxon>Viridiplantae</taxon>
        <taxon>Streptophyta</taxon>
        <taxon>Embryophyta</taxon>
        <taxon>Tracheophyta</taxon>
        <taxon>Spermatophyta</taxon>
        <taxon>Magnoliopsida</taxon>
        <taxon>Ranunculales</taxon>
        <taxon>Menispermaceae</taxon>
        <taxon>Menispermoideae</taxon>
        <taxon>Cissampelideae</taxon>
        <taxon>Stephania</taxon>
    </lineage>
</organism>
<reference evidence="2 3" key="1">
    <citation type="submission" date="2024-01" db="EMBL/GenBank/DDBJ databases">
        <title>Genome assemblies of Stephania.</title>
        <authorList>
            <person name="Yang L."/>
        </authorList>
    </citation>
    <scope>NUCLEOTIDE SEQUENCE [LARGE SCALE GENOMIC DNA]</scope>
    <source>
        <strain evidence="2">QJT</strain>
        <tissue evidence="2">Leaf</tissue>
    </source>
</reference>
<dbReference type="EMBL" id="JBBNAE010000008">
    <property type="protein sequence ID" value="KAK9103115.1"/>
    <property type="molecule type" value="Genomic_DNA"/>
</dbReference>